<reference evidence="1 2" key="1">
    <citation type="submission" date="2021-06" db="EMBL/GenBank/DDBJ databases">
        <title>Caerostris extrusa draft genome.</title>
        <authorList>
            <person name="Kono N."/>
            <person name="Arakawa K."/>
        </authorList>
    </citation>
    <scope>NUCLEOTIDE SEQUENCE [LARGE SCALE GENOMIC DNA]</scope>
</reference>
<dbReference type="AlphaFoldDB" id="A0AAV4PY35"/>
<accession>A0AAV4PY35</accession>
<name>A0AAV4PY35_CAEEX</name>
<keyword evidence="2" id="KW-1185">Reference proteome</keyword>
<proteinExistence type="predicted"/>
<evidence type="ECO:0000313" key="2">
    <source>
        <dbReference type="Proteomes" id="UP001054945"/>
    </source>
</evidence>
<protein>
    <submittedName>
        <fullName evidence="1">Uncharacterized protein</fullName>
    </submittedName>
</protein>
<organism evidence="1 2">
    <name type="scientific">Caerostris extrusa</name>
    <name type="common">Bark spider</name>
    <name type="synonym">Caerostris bankana</name>
    <dbReference type="NCBI Taxonomy" id="172846"/>
    <lineage>
        <taxon>Eukaryota</taxon>
        <taxon>Metazoa</taxon>
        <taxon>Ecdysozoa</taxon>
        <taxon>Arthropoda</taxon>
        <taxon>Chelicerata</taxon>
        <taxon>Arachnida</taxon>
        <taxon>Araneae</taxon>
        <taxon>Araneomorphae</taxon>
        <taxon>Entelegynae</taxon>
        <taxon>Araneoidea</taxon>
        <taxon>Araneidae</taxon>
        <taxon>Caerostris</taxon>
    </lineage>
</organism>
<gene>
    <name evidence="1" type="ORF">CEXT_813761</name>
</gene>
<sequence length="145" mass="16677">MVAKLQLLPQQRSWVMISRENRLLIRGHGTTVVQDLRPPSSFFCRFDPLFVLKIIETSLDHKGAHSEKMRKMNTFKGGRGGIDLGKEVREQWNFHLKNGQYFPIRISSPEEIDFEENVARIHIHIGIAIIACFTGRSHLSVLKVN</sequence>
<dbReference type="EMBL" id="BPLR01005261">
    <property type="protein sequence ID" value="GIY01104.1"/>
    <property type="molecule type" value="Genomic_DNA"/>
</dbReference>
<dbReference type="Proteomes" id="UP001054945">
    <property type="component" value="Unassembled WGS sequence"/>
</dbReference>
<evidence type="ECO:0000313" key="1">
    <source>
        <dbReference type="EMBL" id="GIY01104.1"/>
    </source>
</evidence>
<comment type="caution">
    <text evidence="1">The sequence shown here is derived from an EMBL/GenBank/DDBJ whole genome shotgun (WGS) entry which is preliminary data.</text>
</comment>